<dbReference type="EC" id="6.3.3.3" evidence="2"/>
<feature type="compositionally biased region" description="Basic residues" evidence="1">
    <location>
        <begin position="96"/>
        <end position="134"/>
    </location>
</feature>
<feature type="non-terminal residue" evidence="2">
    <location>
        <position position="230"/>
    </location>
</feature>
<accession>A0A6J4TGQ1</accession>
<dbReference type="GO" id="GO:0004141">
    <property type="term" value="F:dethiobiotin synthase activity"/>
    <property type="evidence" value="ECO:0007669"/>
    <property type="project" value="UniProtKB-EC"/>
</dbReference>
<evidence type="ECO:0000256" key="1">
    <source>
        <dbReference type="SAM" id="MobiDB-lite"/>
    </source>
</evidence>
<proteinExistence type="predicted"/>
<feature type="compositionally biased region" description="Basic residues" evidence="1">
    <location>
        <begin position="30"/>
        <end position="57"/>
    </location>
</feature>
<feature type="compositionally biased region" description="Basic and acidic residues" evidence="1">
    <location>
        <begin position="176"/>
        <end position="189"/>
    </location>
</feature>
<evidence type="ECO:0000313" key="2">
    <source>
        <dbReference type="EMBL" id="CAA9522923.1"/>
    </source>
</evidence>
<sequence>ARRLGHRDRHGSRQDGAGRRDLCGPSCPRGARRRLQTGRHRGRRARAGHPPRPRAARCVHGPASRGGQPAHVRPGRLTPSRGRRRAAGAREAGGRGARRGSRGRRARRRGSRRAARPVRRAGLRRARARPRARAAGRDRRASRPGHDQSRAADDRGGVFGGPRRAGSGAHTVARRTLRDGALECGDDRVARRRHGQPPPARGGADARRTGAGGSRAARRPLDRCGDSTGL</sequence>
<feature type="compositionally biased region" description="Basic and acidic residues" evidence="1">
    <location>
        <begin position="219"/>
        <end position="230"/>
    </location>
</feature>
<reference evidence="2" key="1">
    <citation type="submission" date="2020-02" db="EMBL/GenBank/DDBJ databases">
        <authorList>
            <person name="Meier V. D."/>
        </authorList>
    </citation>
    <scope>NUCLEOTIDE SEQUENCE</scope>
    <source>
        <strain evidence="2">AVDCRST_MAG53</strain>
    </source>
</reference>
<feature type="non-terminal residue" evidence="2">
    <location>
        <position position="1"/>
    </location>
</feature>
<name>A0A6J4TGQ1_9ACTN</name>
<protein>
    <submittedName>
        <fullName evidence="2">Dethiobiotin synthetase</fullName>
        <ecNumber evidence="2">6.3.3.3</ecNumber>
    </submittedName>
</protein>
<dbReference type="EMBL" id="CADCVR010000106">
    <property type="protein sequence ID" value="CAA9522923.1"/>
    <property type="molecule type" value="Genomic_DNA"/>
</dbReference>
<feature type="compositionally biased region" description="Basic and acidic residues" evidence="1">
    <location>
        <begin position="11"/>
        <end position="22"/>
    </location>
</feature>
<keyword evidence="2" id="KW-0436">Ligase</keyword>
<gene>
    <name evidence="2" type="ORF">AVDCRST_MAG53-3452</name>
</gene>
<organism evidence="2">
    <name type="scientific">uncultured Solirubrobacteraceae bacterium</name>
    <dbReference type="NCBI Taxonomy" id="1162706"/>
    <lineage>
        <taxon>Bacteria</taxon>
        <taxon>Bacillati</taxon>
        <taxon>Actinomycetota</taxon>
        <taxon>Thermoleophilia</taxon>
        <taxon>Solirubrobacterales</taxon>
        <taxon>Solirubrobacteraceae</taxon>
        <taxon>environmental samples</taxon>
    </lineage>
</organism>
<dbReference type="AlphaFoldDB" id="A0A6J4TGQ1"/>
<feature type="region of interest" description="Disordered" evidence="1">
    <location>
        <begin position="1"/>
        <end position="230"/>
    </location>
</feature>
<feature type="compositionally biased region" description="Basic residues" evidence="1">
    <location>
        <begin position="1"/>
        <end position="10"/>
    </location>
</feature>
<feature type="compositionally biased region" description="Basic and acidic residues" evidence="1">
    <location>
        <begin position="135"/>
        <end position="156"/>
    </location>
</feature>